<protein>
    <recommendedName>
        <fullName evidence="3">DUF4242 domain-containing protein</fullName>
    </recommendedName>
</protein>
<comment type="caution">
    <text evidence="1">The sequence shown here is derived from an EMBL/GenBank/DDBJ whole genome shotgun (WGS) entry which is preliminary data.</text>
</comment>
<sequence>MAETAEWRSARLFLVECYLPGADPDEVVAALRRVLAEGRGTAELTCCLTVPGDDNYFCLFTGDGPEELGTTFDRAGVPFERIVEARRVAHAPALPHQGGRCAVHRV</sequence>
<reference evidence="2" key="1">
    <citation type="journal article" date="2019" name="Int. J. Syst. Evol. Microbiol.">
        <title>The Global Catalogue of Microorganisms (GCM) 10K type strain sequencing project: providing services to taxonomists for standard genome sequencing and annotation.</title>
        <authorList>
            <consortium name="The Broad Institute Genomics Platform"/>
            <consortium name="The Broad Institute Genome Sequencing Center for Infectious Disease"/>
            <person name="Wu L."/>
            <person name="Ma J."/>
        </authorList>
    </citation>
    <scope>NUCLEOTIDE SEQUENCE [LARGE SCALE GENOMIC DNA]</scope>
    <source>
        <strain evidence="2">KCTC 12848</strain>
    </source>
</reference>
<organism evidence="1 2">
    <name type="scientific">Saccharothrix xinjiangensis</name>
    <dbReference type="NCBI Taxonomy" id="204798"/>
    <lineage>
        <taxon>Bacteria</taxon>
        <taxon>Bacillati</taxon>
        <taxon>Actinomycetota</taxon>
        <taxon>Actinomycetes</taxon>
        <taxon>Pseudonocardiales</taxon>
        <taxon>Pseudonocardiaceae</taxon>
        <taxon>Saccharothrix</taxon>
    </lineage>
</organism>
<dbReference type="RefSeq" id="WP_344037504.1">
    <property type="nucleotide sequence ID" value="NZ_BAAAKE010000007.1"/>
</dbReference>
<gene>
    <name evidence="1" type="ORF">ACFPFM_43075</name>
</gene>
<name>A0ABV9YCR4_9PSEU</name>
<proteinExistence type="predicted"/>
<dbReference type="Proteomes" id="UP001595833">
    <property type="component" value="Unassembled WGS sequence"/>
</dbReference>
<dbReference type="EMBL" id="JBHSJB010000053">
    <property type="protein sequence ID" value="MFC5060533.1"/>
    <property type="molecule type" value="Genomic_DNA"/>
</dbReference>
<accession>A0ABV9YCR4</accession>
<evidence type="ECO:0000313" key="2">
    <source>
        <dbReference type="Proteomes" id="UP001595833"/>
    </source>
</evidence>
<keyword evidence="2" id="KW-1185">Reference proteome</keyword>
<evidence type="ECO:0000313" key="1">
    <source>
        <dbReference type="EMBL" id="MFC5060533.1"/>
    </source>
</evidence>
<evidence type="ECO:0008006" key="3">
    <source>
        <dbReference type="Google" id="ProtNLM"/>
    </source>
</evidence>